<keyword evidence="2" id="KW-1133">Transmembrane helix</keyword>
<protein>
    <submittedName>
        <fullName evidence="3">Uncharacterized protein</fullName>
    </submittedName>
</protein>
<accession>K6VQF1</accession>
<feature type="region of interest" description="Disordered" evidence="1">
    <location>
        <begin position="124"/>
        <end position="154"/>
    </location>
</feature>
<reference evidence="3 4" key="1">
    <citation type="submission" date="2012-08" db="EMBL/GenBank/DDBJ databases">
        <title>Whole genome shotgun sequence of Gordonia rhizosphera NBRC 16068.</title>
        <authorList>
            <person name="Takarada H."/>
            <person name="Isaki S."/>
            <person name="Hosoyama A."/>
            <person name="Tsuchikane K."/>
            <person name="Katsumata H."/>
            <person name="Baba S."/>
            <person name="Ohji S."/>
            <person name="Yamazaki S."/>
            <person name="Fujita N."/>
        </authorList>
    </citation>
    <scope>NUCLEOTIDE SEQUENCE [LARGE SCALE GENOMIC DNA]</scope>
    <source>
        <strain evidence="3 4">NBRC 16068</strain>
    </source>
</reference>
<keyword evidence="2" id="KW-0472">Membrane</keyword>
<proteinExistence type="predicted"/>
<dbReference type="STRING" id="1108045.GORHZ_052_00080"/>
<gene>
    <name evidence="3" type="ORF">GORHZ_052_00080</name>
</gene>
<organism evidence="3 4">
    <name type="scientific">Gordonia rhizosphera NBRC 16068</name>
    <dbReference type="NCBI Taxonomy" id="1108045"/>
    <lineage>
        <taxon>Bacteria</taxon>
        <taxon>Bacillati</taxon>
        <taxon>Actinomycetota</taxon>
        <taxon>Actinomycetes</taxon>
        <taxon>Mycobacteriales</taxon>
        <taxon>Gordoniaceae</taxon>
        <taxon>Gordonia</taxon>
    </lineage>
</organism>
<keyword evidence="4" id="KW-1185">Reference proteome</keyword>
<feature type="transmembrane region" description="Helical" evidence="2">
    <location>
        <begin position="76"/>
        <end position="97"/>
    </location>
</feature>
<dbReference type="Proteomes" id="UP000008363">
    <property type="component" value="Unassembled WGS sequence"/>
</dbReference>
<name>K6VQF1_9ACTN</name>
<evidence type="ECO:0000256" key="1">
    <source>
        <dbReference type="SAM" id="MobiDB-lite"/>
    </source>
</evidence>
<dbReference type="EMBL" id="BAHC01000052">
    <property type="protein sequence ID" value="GAB89140.1"/>
    <property type="molecule type" value="Genomic_DNA"/>
</dbReference>
<keyword evidence="2" id="KW-0812">Transmembrane</keyword>
<evidence type="ECO:0000313" key="3">
    <source>
        <dbReference type="EMBL" id="GAB89140.1"/>
    </source>
</evidence>
<feature type="transmembrane region" description="Helical" evidence="2">
    <location>
        <begin position="103"/>
        <end position="124"/>
    </location>
</feature>
<evidence type="ECO:0000256" key="2">
    <source>
        <dbReference type="SAM" id="Phobius"/>
    </source>
</evidence>
<sequence>MWTDHADAQPALIRIDVATFLESVQYAALLRVLERHCHGLPIATSSPPPQQNVTPVDEAEPDEWLAETQLSQGGRVLRAVLVGLTLIYVSMYAVTAVAKDPPLQVLMTLAVIAVALVATLPLPAPPNRQTLSRPGTPPDRRNRSGRLRQAQPPE</sequence>
<evidence type="ECO:0000313" key="4">
    <source>
        <dbReference type="Proteomes" id="UP000008363"/>
    </source>
</evidence>
<comment type="caution">
    <text evidence="3">The sequence shown here is derived from an EMBL/GenBank/DDBJ whole genome shotgun (WGS) entry which is preliminary data.</text>
</comment>
<dbReference type="AlphaFoldDB" id="K6VQF1"/>